<name>A0A7M7Q103_NASVI</name>
<protein>
    <submittedName>
        <fullName evidence="2">Uncharacterized protein</fullName>
    </submittedName>
</protein>
<dbReference type="GeneID" id="107981213"/>
<sequence length="114" mass="13025">MSEITSKDLQDLVQYFSKNTYKAKDADSTSQGIMQRCILLANLDYTHTVISNNSQNYENQPSRNSTSNLRSSRKGRPSSKNYTTMNSESEEEETNKTPQRPIRRSARTPSQEVI</sequence>
<feature type="compositionally biased region" description="Polar residues" evidence="1">
    <location>
        <begin position="52"/>
        <end position="61"/>
    </location>
</feature>
<evidence type="ECO:0000256" key="1">
    <source>
        <dbReference type="SAM" id="MobiDB-lite"/>
    </source>
</evidence>
<organism evidence="2 3">
    <name type="scientific">Nasonia vitripennis</name>
    <name type="common">Parasitic wasp</name>
    <dbReference type="NCBI Taxonomy" id="7425"/>
    <lineage>
        <taxon>Eukaryota</taxon>
        <taxon>Metazoa</taxon>
        <taxon>Ecdysozoa</taxon>
        <taxon>Arthropoda</taxon>
        <taxon>Hexapoda</taxon>
        <taxon>Insecta</taxon>
        <taxon>Pterygota</taxon>
        <taxon>Neoptera</taxon>
        <taxon>Endopterygota</taxon>
        <taxon>Hymenoptera</taxon>
        <taxon>Apocrita</taxon>
        <taxon>Proctotrupomorpha</taxon>
        <taxon>Chalcidoidea</taxon>
        <taxon>Pteromalidae</taxon>
        <taxon>Pteromalinae</taxon>
        <taxon>Nasonia</taxon>
    </lineage>
</organism>
<proteinExistence type="predicted"/>
<dbReference type="KEGG" id="nvi:107981213"/>
<dbReference type="EnsemblMetazoa" id="XM_031923021">
    <property type="protein sequence ID" value="XP_031778881"/>
    <property type="gene ID" value="LOC107981213"/>
</dbReference>
<accession>A0A7M7Q103</accession>
<dbReference type="AlphaFoldDB" id="A0A7M7Q103"/>
<dbReference type="InParanoid" id="A0A7M7Q103"/>
<reference evidence="2" key="1">
    <citation type="submission" date="2021-01" db="UniProtKB">
        <authorList>
            <consortium name="EnsemblMetazoa"/>
        </authorList>
    </citation>
    <scope>IDENTIFICATION</scope>
</reference>
<dbReference type="Proteomes" id="UP000002358">
    <property type="component" value="Unassembled WGS sequence"/>
</dbReference>
<keyword evidence="3" id="KW-1185">Reference proteome</keyword>
<feature type="region of interest" description="Disordered" evidence="1">
    <location>
        <begin position="52"/>
        <end position="114"/>
    </location>
</feature>
<dbReference type="RefSeq" id="XP_031778881.1">
    <property type="nucleotide sequence ID" value="XM_031923021.2"/>
</dbReference>
<evidence type="ECO:0000313" key="2">
    <source>
        <dbReference type="EnsemblMetazoa" id="XP_031778881"/>
    </source>
</evidence>
<evidence type="ECO:0000313" key="3">
    <source>
        <dbReference type="Proteomes" id="UP000002358"/>
    </source>
</evidence>